<dbReference type="Proteomes" id="UP001348641">
    <property type="component" value="Unassembled WGS sequence"/>
</dbReference>
<organism evidence="1 2">
    <name type="scientific">Nocardiopsis tropica</name>
    <dbReference type="NCBI Taxonomy" id="109330"/>
    <lineage>
        <taxon>Bacteria</taxon>
        <taxon>Bacillati</taxon>
        <taxon>Actinomycetota</taxon>
        <taxon>Actinomycetes</taxon>
        <taxon>Streptosporangiales</taxon>
        <taxon>Nocardiopsidaceae</taxon>
        <taxon>Nocardiopsis</taxon>
    </lineage>
</organism>
<accession>A0ABU7KVW8</accession>
<reference evidence="1 2" key="1">
    <citation type="submission" date="2023-07" db="EMBL/GenBank/DDBJ databases">
        <authorList>
            <person name="Girao M."/>
            <person name="Carvalho M.F."/>
        </authorList>
    </citation>
    <scope>NUCLEOTIDE SEQUENCE [LARGE SCALE GENOMIC DNA]</scope>
    <source>
        <strain evidence="1 2">66/93</strain>
    </source>
</reference>
<evidence type="ECO:0000313" key="2">
    <source>
        <dbReference type="Proteomes" id="UP001348641"/>
    </source>
</evidence>
<dbReference type="EMBL" id="JAUUCC010000072">
    <property type="protein sequence ID" value="MEE2053446.1"/>
    <property type="molecule type" value="Genomic_DNA"/>
</dbReference>
<evidence type="ECO:0000313" key="1">
    <source>
        <dbReference type="EMBL" id="MEE2053446.1"/>
    </source>
</evidence>
<comment type="caution">
    <text evidence="1">The sequence shown here is derived from an EMBL/GenBank/DDBJ whole genome shotgun (WGS) entry which is preliminary data.</text>
</comment>
<dbReference type="RefSeq" id="WP_330160398.1">
    <property type="nucleotide sequence ID" value="NZ_BAAAJA010000045.1"/>
</dbReference>
<proteinExistence type="predicted"/>
<protein>
    <submittedName>
        <fullName evidence="1">Uncharacterized protein</fullName>
    </submittedName>
</protein>
<name>A0ABU7KVW8_9ACTN</name>
<gene>
    <name evidence="1" type="ORF">Q8A49_23360</name>
</gene>
<sequence>MTRAFERIAKQFTTLSEAEIMGTGIQINAPAGGRPALPLTVE</sequence>